<dbReference type="Gene3D" id="3.30.930.10">
    <property type="entry name" value="Bira Bifunctional Protein, Domain 2"/>
    <property type="match status" value="1"/>
</dbReference>
<dbReference type="PROSITE" id="PS51733">
    <property type="entry name" value="BPL_LPL_CATALYTIC"/>
    <property type="match status" value="1"/>
</dbReference>
<comment type="pathway">
    <text evidence="1">Protein modification; protein lipoylation via exogenous pathway; protein N(6)-(lipoyl)lysine from lipoate: step 2/2.</text>
</comment>
<evidence type="ECO:0000256" key="1">
    <source>
        <dbReference type="ARBA" id="ARBA00005085"/>
    </source>
</evidence>
<sequence length="290" mass="34040">MAFLISHSNDILRNLAIEEYLLRRKDIQEDILFLWYGSKAFVYGRNQNPFIEIHPDYILDDSIIKVRRISGGGTIYQDQGTLNFSIITNDFKNRINNYEYFLESIKNILKSQGLNVHFKPKSHLFVDDYKISGNAQAFINNKLLHHGTILYDTDLDIIQKALIHFQANAQGHQVLSNKQAVINLKDMIGLSKEELMNQISYQMIHDYHINESEIEIEEEKIQEIIKNKYQTWEWNYGKTPTFTIKEAIDDSVCDITIEKGYIVKISPLVDDRLLNTKYFNQDYIKHIKRT</sequence>
<name>A0A7L6N4P8_9MOLU</name>
<keyword evidence="4" id="KW-1185">Reference proteome</keyword>
<dbReference type="PANTHER" id="PTHR12561:SF3">
    <property type="entry name" value="LIPOYLTRANSFERASE 1, MITOCHONDRIAL"/>
    <property type="match status" value="1"/>
</dbReference>
<evidence type="ECO:0000313" key="4">
    <source>
        <dbReference type="Proteomes" id="UP000512167"/>
    </source>
</evidence>
<dbReference type="AlphaFoldDB" id="A0A7L6N4P8"/>
<dbReference type="SUPFAM" id="SSF55681">
    <property type="entry name" value="Class II aaRS and biotin synthetases"/>
    <property type="match status" value="1"/>
</dbReference>
<gene>
    <name evidence="3" type="ORF">HF295_04810</name>
</gene>
<dbReference type="Proteomes" id="UP000512167">
    <property type="component" value="Chromosome"/>
</dbReference>
<dbReference type="CDD" id="cd16443">
    <property type="entry name" value="LplA"/>
    <property type="match status" value="1"/>
</dbReference>
<keyword evidence="3" id="KW-0436">Ligase</keyword>
<dbReference type="PANTHER" id="PTHR12561">
    <property type="entry name" value="LIPOATE-PROTEIN LIGASE"/>
    <property type="match status" value="1"/>
</dbReference>
<proteinExistence type="predicted"/>
<dbReference type="Pfam" id="PF21948">
    <property type="entry name" value="LplA-B_cat"/>
    <property type="match status" value="1"/>
</dbReference>
<dbReference type="GO" id="GO:0009249">
    <property type="term" value="P:protein lipoylation"/>
    <property type="evidence" value="ECO:0007669"/>
    <property type="project" value="InterPro"/>
</dbReference>
<evidence type="ECO:0000259" key="2">
    <source>
        <dbReference type="PROSITE" id="PS51733"/>
    </source>
</evidence>
<dbReference type="GO" id="GO:0016874">
    <property type="term" value="F:ligase activity"/>
    <property type="evidence" value="ECO:0007669"/>
    <property type="project" value="UniProtKB-KW"/>
</dbReference>
<dbReference type="InterPro" id="IPR045864">
    <property type="entry name" value="aa-tRNA-synth_II/BPL/LPL"/>
</dbReference>
<dbReference type="RefSeq" id="WP_312031046.1">
    <property type="nucleotide sequence ID" value="NZ_CP051151.1"/>
</dbReference>
<protein>
    <submittedName>
        <fullName evidence="3">Lipoate--protein ligase family protein</fullName>
    </submittedName>
</protein>
<dbReference type="KEGG" id="tbk:HF295_04810"/>
<dbReference type="UniPathway" id="UPA00537">
    <property type="reaction ID" value="UER00595"/>
</dbReference>
<evidence type="ECO:0000313" key="3">
    <source>
        <dbReference type="EMBL" id="QLY40218.1"/>
    </source>
</evidence>
<accession>A0A7L6N4P8</accession>
<feature type="domain" description="BPL/LPL catalytic" evidence="2">
    <location>
        <begin position="26"/>
        <end position="200"/>
    </location>
</feature>
<organism evidence="3 4">
    <name type="scientific">Hujiaoplasma nucleasis</name>
    <dbReference type="NCBI Taxonomy" id="2725268"/>
    <lineage>
        <taxon>Bacteria</taxon>
        <taxon>Bacillati</taxon>
        <taxon>Mycoplasmatota</taxon>
        <taxon>Mollicutes</taxon>
        <taxon>Candidatus Izemoplasmatales</taxon>
        <taxon>Hujiaoplasmataceae</taxon>
        <taxon>Hujiaoplasma</taxon>
    </lineage>
</organism>
<dbReference type="GO" id="GO:0017118">
    <property type="term" value="F:lipoyltransferase activity"/>
    <property type="evidence" value="ECO:0007669"/>
    <property type="project" value="TreeGrafter"/>
</dbReference>
<dbReference type="EMBL" id="CP051151">
    <property type="protein sequence ID" value="QLY40218.1"/>
    <property type="molecule type" value="Genomic_DNA"/>
</dbReference>
<dbReference type="InterPro" id="IPR004562">
    <property type="entry name" value="LipoylTrfase_LipoateP_Ligase"/>
</dbReference>
<dbReference type="InterPro" id="IPR004143">
    <property type="entry name" value="BPL_LPL_catalytic"/>
</dbReference>
<dbReference type="GO" id="GO:0005737">
    <property type="term" value="C:cytoplasm"/>
    <property type="evidence" value="ECO:0007669"/>
    <property type="project" value="TreeGrafter"/>
</dbReference>
<reference evidence="3 4" key="1">
    <citation type="submission" date="2020-04" db="EMBL/GenBank/DDBJ databases">
        <authorList>
            <person name="Zheng R.K."/>
            <person name="Sun C.M."/>
        </authorList>
    </citation>
    <scope>NUCLEOTIDE SEQUENCE [LARGE SCALE GENOMIC DNA]</scope>
    <source>
        <strain evidence="4">zrk29</strain>
    </source>
</reference>